<proteinExistence type="predicted"/>
<dbReference type="Proteomes" id="UP000612282">
    <property type="component" value="Unassembled WGS sequence"/>
</dbReference>
<dbReference type="Gene3D" id="2.130.10.10">
    <property type="entry name" value="YVTN repeat-like/Quinoprotein amine dehydrogenase"/>
    <property type="match status" value="1"/>
</dbReference>
<organism evidence="1 2">
    <name type="scientific">Actinoplanes couchii</name>
    <dbReference type="NCBI Taxonomy" id="403638"/>
    <lineage>
        <taxon>Bacteria</taxon>
        <taxon>Bacillati</taxon>
        <taxon>Actinomycetota</taxon>
        <taxon>Actinomycetes</taxon>
        <taxon>Micromonosporales</taxon>
        <taxon>Micromonosporaceae</taxon>
        <taxon>Actinoplanes</taxon>
    </lineage>
</organism>
<accession>A0ABQ3XGP2</accession>
<gene>
    <name evidence="1" type="ORF">Aco03nite_060690</name>
</gene>
<keyword evidence="2" id="KW-1185">Reference proteome</keyword>
<reference evidence="1 2" key="1">
    <citation type="submission" date="2021-01" db="EMBL/GenBank/DDBJ databases">
        <title>Whole genome shotgun sequence of Actinoplanes couchii NBRC 106145.</title>
        <authorList>
            <person name="Komaki H."/>
            <person name="Tamura T."/>
        </authorList>
    </citation>
    <scope>NUCLEOTIDE SEQUENCE [LARGE SCALE GENOMIC DNA]</scope>
    <source>
        <strain evidence="1 2">NBRC 106145</strain>
    </source>
</reference>
<comment type="caution">
    <text evidence="1">The sequence shown here is derived from an EMBL/GenBank/DDBJ whole genome shotgun (WGS) entry which is preliminary data.</text>
</comment>
<dbReference type="InterPro" id="IPR015943">
    <property type="entry name" value="WD40/YVTN_repeat-like_dom_sf"/>
</dbReference>
<protein>
    <recommendedName>
        <fullName evidence="3">Pyrrolo-quinoline quinone</fullName>
    </recommendedName>
</protein>
<evidence type="ECO:0000313" key="1">
    <source>
        <dbReference type="EMBL" id="GID57665.1"/>
    </source>
</evidence>
<evidence type="ECO:0008006" key="3">
    <source>
        <dbReference type="Google" id="ProtNLM"/>
    </source>
</evidence>
<name>A0ABQ3XGP2_9ACTN</name>
<evidence type="ECO:0000313" key="2">
    <source>
        <dbReference type="Proteomes" id="UP000612282"/>
    </source>
</evidence>
<dbReference type="SUPFAM" id="SSF50998">
    <property type="entry name" value="Quinoprotein alcohol dehydrogenase-like"/>
    <property type="match status" value="1"/>
</dbReference>
<dbReference type="RefSeq" id="WP_203800786.1">
    <property type="nucleotide sequence ID" value="NZ_BAAAQE010000099.1"/>
</dbReference>
<dbReference type="EMBL" id="BOMG01000075">
    <property type="protein sequence ID" value="GID57665.1"/>
    <property type="molecule type" value="Genomic_DNA"/>
</dbReference>
<sequence length="507" mass="55298">MPPAAALRVDRILGDRPLTEIGRPTLAIRNRPGPDRREMLAVAGAHQSGFAPVAVYNATDLRCRAVVRSRFPVHTMAFHPEHPLLTIGTGRYDGGYFFEGELLLLNWKTGTTHSLIDDHTGRQILDLEWLNSHELRILRAPSDDGKDPAARSEGYVSTVIRKDWRKVEPHRLKLTELAGPRVPAPRDPYSPQVLAARLKALPSAFPGYLTTAAKPRREVRAVEMLPDGRILAALDGVIAEAWSRSGDLLWSVPDAEGGRDLVVTTEGVWAGVVHPGWEQSPRILLRLALDDGAELDRIDPGSLVTLVPSADGQPATAPIVTAGSRADLRIRRGSRIYTRAAKRPHRSKKYWLAAAEFPGPSVPRLPSPSEFHRLFPFSWEPNETHFAGPGVEAADGSLIHAGTVYNGLGLQPGGAFVVSRNLQTGTPNWVFRSDHPATALDANEKTIYIAYNDGEVVALNLRSGTPEWHHYVTLSGVPVVSTALTTPSPGRLLLGTTDGRILDCSVR</sequence>
<dbReference type="InterPro" id="IPR011047">
    <property type="entry name" value="Quinoprotein_ADH-like_sf"/>
</dbReference>